<evidence type="ECO:0000256" key="2">
    <source>
        <dbReference type="ARBA" id="ARBA00005417"/>
    </source>
</evidence>
<dbReference type="RefSeq" id="WP_244684598.1">
    <property type="nucleotide sequence ID" value="NZ_CP095043.1"/>
</dbReference>
<dbReference type="NCBIfam" id="NF007739">
    <property type="entry name" value="PRK10419.1"/>
    <property type="match status" value="2"/>
</dbReference>
<sequence length="544" mass="59263">MMRATPVPASSEEALLRVENLTISFSSDPNAAPAVLGADLEVRRGEVVAIVGESGSGKTTLAMSVLGLLAGNARITTGSIGFGGADLLTQSPKQRAAIRGSRVGLVPQDPMSNLNPMMRIGDQLGEVLLRHGRATRQNVVRECCRVLERAGIPDPESRLRQFPHQLSGGLRQRVLIAIGTACDPELLIADEPTSALDVTVAARILDQIAEISSKTGMAVLLITHDLGLAAERADRVVVMQHGRVVEAGPAAQILEHPEHPYSRQLVAADPGVRARSGTSRIRHRDVDATDCIVEVRGVSKTYQRKRRDTPVHANREVSLKVPRGSTVAIVGESGSGKTTISRMMLKLETPSSGSMLFEGNEIATLDRQKTAEFRKRVQPVFQDPYSSLNPMMTVRAIVREGLDHYRIGTRDERERKTDELLEQVGLSAEMGRRHPAQLSGGQRQRVAIARAVSMDPELLVCDEPVSALDVLVQQQVLDLLRDMQEQKGLTYVVITHDLAVVREFADYVYVMRDGSIVEAAETARLFEAPQEEYTRQLLTAAGVG</sequence>
<dbReference type="PANTHER" id="PTHR43297:SF2">
    <property type="entry name" value="DIPEPTIDE TRANSPORT ATP-BINDING PROTEIN DPPD"/>
    <property type="match status" value="1"/>
</dbReference>
<evidence type="ECO:0000313" key="10">
    <source>
        <dbReference type="Proteomes" id="UP000831775"/>
    </source>
</evidence>
<dbReference type="InterPro" id="IPR050388">
    <property type="entry name" value="ABC_Ni/Peptide_Import"/>
</dbReference>
<dbReference type="InterPro" id="IPR003593">
    <property type="entry name" value="AAA+_ATPase"/>
</dbReference>
<evidence type="ECO:0000256" key="6">
    <source>
        <dbReference type="ARBA" id="ARBA00022840"/>
    </source>
</evidence>
<dbReference type="Gene3D" id="3.40.50.300">
    <property type="entry name" value="P-loop containing nucleotide triphosphate hydrolases"/>
    <property type="match status" value="2"/>
</dbReference>
<accession>A0ABY4FTG0</accession>
<dbReference type="InterPro" id="IPR027417">
    <property type="entry name" value="P-loop_NTPase"/>
</dbReference>
<reference evidence="9 10" key="1">
    <citation type="submission" date="2022-04" db="EMBL/GenBank/DDBJ databases">
        <title>Leucobacter sp. isolated from rhizosphere of onion.</title>
        <authorList>
            <person name="Won M."/>
            <person name="Lee C.-M."/>
            <person name="Woen H.-Y."/>
            <person name="Kwon S.-W."/>
        </authorList>
    </citation>
    <scope>NUCLEOTIDE SEQUENCE [LARGE SCALE GENOMIC DNA]</scope>
    <source>
        <strain evidence="9 10">H25R-14</strain>
    </source>
</reference>
<dbReference type="InterPro" id="IPR003439">
    <property type="entry name" value="ABC_transporter-like_ATP-bd"/>
</dbReference>
<dbReference type="CDD" id="cd03257">
    <property type="entry name" value="ABC_NikE_OppD_transporters"/>
    <property type="match status" value="2"/>
</dbReference>
<keyword evidence="6 9" id="KW-0067">ATP-binding</keyword>
<organism evidence="9 10">
    <name type="scientific">Leucobacter rhizosphaerae</name>
    <dbReference type="NCBI Taxonomy" id="2932245"/>
    <lineage>
        <taxon>Bacteria</taxon>
        <taxon>Bacillati</taxon>
        <taxon>Actinomycetota</taxon>
        <taxon>Actinomycetes</taxon>
        <taxon>Micrococcales</taxon>
        <taxon>Microbacteriaceae</taxon>
        <taxon>Leucobacter</taxon>
    </lineage>
</organism>
<dbReference type="PANTHER" id="PTHR43297">
    <property type="entry name" value="OLIGOPEPTIDE TRANSPORT ATP-BINDING PROTEIN APPD"/>
    <property type="match status" value="1"/>
</dbReference>
<keyword evidence="10" id="KW-1185">Reference proteome</keyword>
<comment type="similarity">
    <text evidence="2">Belongs to the ABC transporter superfamily.</text>
</comment>
<keyword evidence="4" id="KW-1003">Cell membrane</keyword>
<evidence type="ECO:0000256" key="5">
    <source>
        <dbReference type="ARBA" id="ARBA00022741"/>
    </source>
</evidence>
<gene>
    <name evidence="9" type="ORF">MUN76_10820</name>
</gene>
<dbReference type="SUPFAM" id="SSF52540">
    <property type="entry name" value="P-loop containing nucleoside triphosphate hydrolases"/>
    <property type="match status" value="2"/>
</dbReference>
<keyword evidence="3" id="KW-0813">Transport</keyword>
<proteinExistence type="inferred from homology"/>
<dbReference type="EMBL" id="CP095043">
    <property type="protein sequence ID" value="UOQ59542.1"/>
    <property type="molecule type" value="Genomic_DNA"/>
</dbReference>
<dbReference type="PROSITE" id="PS50893">
    <property type="entry name" value="ABC_TRANSPORTER_2"/>
    <property type="match status" value="2"/>
</dbReference>
<protein>
    <submittedName>
        <fullName evidence="9">ABC transporter ATP-binding protein</fullName>
    </submittedName>
</protein>
<evidence type="ECO:0000256" key="7">
    <source>
        <dbReference type="ARBA" id="ARBA00023136"/>
    </source>
</evidence>
<evidence type="ECO:0000313" key="9">
    <source>
        <dbReference type="EMBL" id="UOQ59542.1"/>
    </source>
</evidence>
<feature type="domain" description="ABC transporter" evidence="8">
    <location>
        <begin position="16"/>
        <end position="266"/>
    </location>
</feature>
<dbReference type="PROSITE" id="PS00211">
    <property type="entry name" value="ABC_TRANSPORTER_1"/>
    <property type="match status" value="1"/>
</dbReference>
<dbReference type="NCBIfam" id="NF008453">
    <property type="entry name" value="PRK11308.1"/>
    <property type="match status" value="2"/>
</dbReference>
<dbReference type="InterPro" id="IPR017871">
    <property type="entry name" value="ABC_transporter-like_CS"/>
</dbReference>
<dbReference type="GO" id="GO:0005524">
    <property type="term" value="F:ATP binding"/>
    <property type="evidence" value="ECO:0007669"/>
    <property type="project" value="UniProtKB-KW"/>
</dbReference>
<name>A0ABY4FTG0_9MICO</name>
<evidence type="ECO:0000256" key="3">
    <source>
        <dbReference type="ARBA" id="ARBA00022448"/>
    </source>
</evidence>
<dbReference type="Pfam" id="PF00005">
    <property type="entry name" value="ABC_tran"/>
    <property type="match status" value="2"/>
</dbReference>
<evidence type="ECO:0000256" key="4">
    <source>
        <dbReference type="ARBA" id="ARBA00022475"/>
    </source>
</evidence>
<feature type="domain" description="ABC transporter" evidence="8">
    <location>
        <begin position="293"/>
        <end position="538"/>
    </location>
</feature>
<comment type="subcellular location">
    <subcellularLocation>
        <location evidence="1">Cell membrane</location>
        <topology evidence="1">Peripheral membrane protein</topology>
    </subcellularLocation>
</comment>
<dbReference type="InterPro" id="IPR013563">
    <property type="entry name" value="Oligopep_ABC_C"/>
</dbReference>
<dbReference type="Proteomes" id="UP000831775">
    <property type="component" value="Chromosome"/>
</dbReference>
<keyword evidence="5" id="KW-0547">Nucleotide-binding</keyword>
<evidence type="ECO:0000259" key="8">
    <source>
        <dbReference type="PROSITE" id="PS50893"/>
    </source>
</evidence>
<dbReference type="SMART" id="SM00382">
    <property type="entry name" value="AAA"/>
    <property type="match status" value="2"/>
</dbReference>
<evidence type="ECO:0000256" key="1">
    <source>
        <dbReference type="ARBA" id="ARBA00004202"/>
    </source>
</evidence>
<dbReference type="Pfam" id="PF08352">
    <property type="entry name" value="oligo_HPY"/>
    <property type="match status" value="1"/>
</dbReference>
<keyword evidence="7" id="KW-0472">Membrane</keyword>